<dbReference type="SMART" id="SM00353">
    <property type="entry name" value="HLH"/>
    <property type="match status" value="1"/>
</dbReference>
<dbReference type="InterPro" id="IPR036638">
    <property type="entry name" value="HLH_DNA-bd_sf"/>
</dbReference>
<dbReference type="GO" id="GO:0046983">
    <property type="term" value="F:protein dimerization activity"/>
    <property type="evidence" value="ECO:0007669"/>
    <property type="project" value="InterPro"/>
</dbReference>
<evidence type="ECO:0000256" key="6">
    <source>
        <dbReference type="SAM" id="MobiDB-lite"/>
    </source>
</evidence>
<comment type="caution">
    <text evidence="8">The sequence shown here is derived from an EMBL/GenBank/DDBJ whole genome shotgun (WGS) entry which is preliminary data.</text>
</comment>
<keyword evidence="4" id="KW-0804">Transcription</keyword>
<dbReference type="GO" id="GO:0000978">
    <property type="term" value="F:RNA polymerase II cis-regulatory region sequence-specific DNA binding"/>
    <property type="evidence" value="ECO:0007669"/>
    <property type="project" value="TreeGrafter"/>
</dbReference>
<evidence type="ECO:0000259" key="7">
    <source>
        <dbReference type="PROSITE" id="PS50888"/>
    </source>
</evidence>
<feature type="compositionally biased region" description="Polar residues" evidence="6">
    <location>
        <begin position="143"/>
        <end position="153"/>
    </location>
</feature>
<evidence type="ECO:0000313" key="8">
    <source>
        <dbReference type="EMBL" id="KAK7332955.1"/>
    </source>
</evidence>
<keyword evidence="9" id="KW-1185">Reference proteome</keyword>
<protein>
    <recommendedName>
        <fullName evidence="7">BHLH domain-containing protein</fullName>
    </recommendedName>
</protein>
<dbReference type="CDD" id="cd11448">
    <property type="entry name" value="bHLH_AtFAMA_like"/>
    <property type="match status" value="1"/>
</dbReference>
<dbReference type="PANTHER" id="PTHR11969">
    <property type="entry name" value="MAX DIMERIZATION, MAD"/>
    <property type="match status" value="1"/>
</dbReference>
<evidence type="ECO:0000256" key="5">
    <source>
        <dbReference type="ARBA" id="ARBA00023242"/>
    </source>
</evidence>
<comment type="subcellular location">
    <subcellularLocation>
        <location evidence="1">Nucleus</location>
    </subcellularLocation>
</comment>
<dbReference type="Pfam" id="PF22754">
    <property type="entry name" value="bHLH-TF_ACT-like_plant"/>
    <property type="match status" value="1"/>
</dbReference>
<keyword evidence="5" id="KW-0539">Nucleus</keyword>
<dbReference type="GO" id="GO:0000981">
    <property type="term" value="F:DNA-binding transcription factor activity, RNA polymerase II-specific"/>
    <property type="evidence" value="ECO:0007669"/>
    <property type="project" value="TreeGrafter"/>
</dbReference>
<dbReference type="InterPro" id="IPR011598">
    <property type="entry name" value="bHLH_dom"/>
</dbReference>
<feature type="compositionally biased region" description="Basic residues" evidence="6">
    <location>
        <begin position="186"/>
        <end position="196"/>
    </location>
</feature>
<accession>A0AAN9LBF4</accession>
<dbReference type="InterPro" id="IPR054502">
    <property type="entry name" value="bHLH-TF_ACT-like_plant"/>
</dbReference>
<dbReference type="Pfam" id="PF00010">
    <property type="entry name" value="HLH"/>
    <property type="match status" value="1"/>
</dbReference>
<dbReference type="GO" id="GO:0005634">
    <property type="term" value="C:nucleus"/>
    <property type="evidence" value="ECO:0007669"/>
    <property type="project" value="UniProtKB-SubCell"/>
</dbReference>
<dbReference type="SUPFAM" id="SSF47459">
    <property type="entry name" value="HLH, helix-loop-helix DNA-binding domain"/>
    <property type="match status" value="1"/>
</dbReference>
<proteinExistence type="predicted"/>
<reference evidence="8 9" key="1">
    <citation type="submission" date="2024-01" db="EMBL/GenBank/DDBJ databases">
        <title>The genomes of 5 underutilized Papilionoideae crops provide insights into root nodulation and disease resistanc.</title>
        <authorList>
            <person name="Jiang F."/>
        </authorList>
    </citation>
    <scope>NUCLEOTIDE SEQUENCE [LARGE SCALE GENOMIC DNA]</scope>
    <source>
        <strain evidence="8">JINMINGXINNONG_FW02</strain>
        <tissue evidence="8">Leaves</tissue>
    </source>
</reference>
<keyword evidence="3" id="KW-0238">DNA-binding</keyword>
<name>A0AAN9LBF4_PHACN</name>
<dbReference type="PROSITE" id="PS50888">
    <property type="entry name" value="BHLH"/>
    <property type="match status" value="1"/>
</dbReference>
<dbReference type="EMBL" id="JAYMYR010000011">
    <property type="protein sequence ID" value="KAK7332955.1"/>
    <property type="molecule type" value="Genomic_DNA"/>
</dbReference>
<evidence type="ECO:0000256" key="1">
    <source>
        <dbReference type="ARBA" id="ARBA00004123"/>
    </source>
</evidence>
<sequence>MSVLTAKVRKQHNLWANVESDLAEMSLQMESLASPQTEGPLNAQKHSSIACNSALSIFIFSLFLFQGTRSKILCMCLSEGERVMALEAVVYPQPQDPFGCAIKDPYNYNLLEAAVGSWGYADFTLEKEDQACVTFMDNQTENYPYGELNSSPPSLLPHNMNASNPQSSETSNTQNNLDSSVSTPARPKRRRTKSRKNKEEIENQRMTHIAVERNRRKQMNEYLSVLRALMPESYVQRGDQASIIGGAINFVKELEQRLQFLGAQKEKEGKPDVPFSEFFSFPQYSTSASGGCDNSAAMSEQKGEVQSGIADIEVTMVESHANLKIRSKKRPKQLLKIVSSLHGMRLTILHLNVTTTEEIVLYSLSVKVEEDCKLGSVDEIAAAVYQMLNRIQQE</sequence>
<evidence type="ECO:0000256" key="4">
    <source>
        <dbReference type="ARBA" id="ARBA00023163"/>
    </source>
</evidence>
<dbReference type="Gene3D" id="4.10.280.10">
    <property type="entry name" value="Helix-loop-helix DNA-binding domain"/>
    <property type="match status" value="1"/>
</dbReference>
<dbReference type="Proteomes" id="UP001374584">
    <property type="component" value="Unassembled WGS sequence"/>
</dbReference>
<gene>
    <name evidence="8" type="ORF">VNO80_29712</name>
</gene>
<keyword evidence="2" id="KW-0805">Transcription regulation</keyword>
<feature type="region of interest" description="Disordered" evidence="6">
    <location>
        <begin position="143"/>
        <end position="202"/>
    </location>
</feature>
<feature type="compositionally biased region" description="Polar residues" evidence="6">
    <location>
        <begin position="160"/>
        <end position="183"/>
    </location>
</feature>
<evidence type="ECO:0000256" key="2">
    <source>
        <dbReference type="ARBA" id="ARBA00023015"/>
    </source>
</evidence>
<evidence type="ECO:0000256" key="3">
    <source>
        <dbReference type="ARBA" id="ARBA00023125"/>
    </source>
</evidence>
<organism evidence="8 9">
    <name type="scientific">Phaseolus coccineus</name>
    <name type="common">Scarlet runner bean</name>
    <name type="synonym">Phaseolus multiflorus</name>
    <dbReference type="NCBI Taxonomy" id="3886"/>
    <lineage>
        <taxon>Eukaryota</taxon>
        <taxon>Viridiplantae</taxon>
        <taxon>Streptophyta</taxon>
        <taxon>Embryophyta</taxon>
        <taxon>Tracheophyta</taxon>
        <taxon>Spermatophyta</taxon>
        <taxon>Magnoliopsida</taxon>
        <taxon>eudicotyledons</taxon>
        <taxon>Gunneridae</taxon>
        <taxon>Pentapetalae</taxon>
        <taxon>rosids</taxon>
        <taxon>fabids</taxon>
        <taxon>Fabales</taxon>
        <taxon>Fabaceae</taxon>
        <taxon>Papilionoideae</taxon>
        <taxon>50 kb inversion clade</taxon>
        <taxon>NPAAA clade</taxon>
        <taxon>indigoferoid/millettioid clade</taxon>
        <taxon>Phaseoleae</taxon>
        <taxon>Phaseolus</taxon>
    </lineage>
</organism>
<dbReference type="AlphaFoldDB" id="A0AAN9LBF4"/>
<feature type="domain" description="BHLH" evidence="7">
    <location>
        <begin position="203"/>
        <end position="254"/>
    </location>
</feature>
<evidence type="ECO:0000313" key="9">
    <source>
        <dbReference type="Proteomes" id="UP001374584"/>
    </source>
</evidence>
<dbReference type="PANTHER" id="PTHR11969:SF98">
    <property type="entry name" value="TRANSCRIPTION FACTOR BHLH FAMILY-RELATED"/>
    <property type="match status" value="1"/>
</dbReference>